<name>A0A3N4L718_9PEZI</name>
<reference evidence="4 5" key="1">
    <citation type="journal article" date="2018" name="Nat. Ecol. Evol.">
        <title>Pezizomycetes genomes reveal the molecular basis of ectomycorrhizal truffle lifestyle.</title>
        <authorList>
            <person name="Murat C."/>
            <person name="Payen T."/>
            <person name="Noel B."/>
            <person name="Kuo A."/>
            <person name="Morin E."/>
            <person name="Chen J."/>
            <person name="Kohler A."/>
            <person name="Krizsan K."/>
            <person name="Balestrini R."/>
            <person name="Da Silva C."/>
            <person name="Montanini B."/>
            <person name="Hainaut M."/>
            <person name="Levati E."/>
            <person name="Barry K.W."/>
            <person name="Belfiori B."/>
            <person name="Cichocki N."/>
            <person name="Clum A."/>
            <person name="Dockter R.B."/>
            <person name="Fauchery L."/>
            <person name="Guy J."/>
            <person name="Iotti M."/>
            <person name="Le Tacon F."/>
            <person name="Lindquist E.A."/>
            <person name="Lipzen A."/>
            <person name="Malagnac F."/>
            <person name="Mello A."/>
            <person name="Molinier V."/>
            <person name="Miyauchi S."/>
            <person name="Poulain J."/>
            <person name="Riccioni C."/>
            <person name="Rubini A."/>
            <person name="Sitrit Y."/>
            <person name="Splivallo R."/>
            <person name="Traeger S."/>
            <person name="Wang M."/>
            <person name="Zifcakova L."/>
            <person name="Wipf D."/>
            <person name="Zambonelli A."/>
            <person name="Paolocci F."/>
            <person name="Nowrousian M."/>
            <person name="Ottonello S."/>
            <person name="Baldrian P."/>
            <person name="Spatafora J.W."/>
            <person name="Henrissat B."/>
            <person name="Nagy L.G."/>
            <person name="Aury J.M."/>
            <person name="Wincker P."/>
            <person name="Grigoriev I.V."/>
            <person name="Bonfante P."/>
            <person name="Martin F.M."/>
        </authorList>
    </citation>
    <scope>NUCLEOTIDE SEQUENCE [LARGE SCALE GENOMIC DNA]</scope>
    <source>
        <strain evidence="4 5">CCBAS932</strain>
    </source>
</reference>
<sequence>MSHQHQYHLQTTLLLLGLPPKSFVGIDLASFNSTDRFQGIKYIPPGLHFVYFSPQGDMSLRTGFWFKAADAGQHSVIITKYDAASEKLLEESDMGVDEVLRIRANLAQLYGESLTIYRQPAKDGKEGSTRPDAEQWEALSEHIDEALLLRCLGTGLKCSSVSSSKMDRDKEEEKLMELLKGEDVAAEIEWTPVDLKRTWPEGAIGRDRTIMAKDRSWALGDIVGKLGIGGGDGEKQMLGEIQLAFLMAVTLGCYSAMEQWRRLLGLTLTCKTAIFEEQKEFFGDLMEVLLTQMEYVDEVFLAQFVGGGEGEDSWLAKLLRGFGKGLAEIIDDDAEQGKGKAKVRKSDILEQYKEIESLAMKKFDWALDVKDVVRRGMVQTEEGEMVELEMVGLEEDDESGEYAPVIVEEYIEGDSAEVEMTPAPWPQ</sequence>
<feature type="domain" description="AAR2 N-terminal" evidence="3">
    <location>
        <begin position="11"/>
        <end position="153"/>
    </location>
</feature>
<dbReference type="InterPro" id="IPR038514">
    <property type="entry name" value="AAR2_C_sf"/>
</dbReference>
<dbReference type="EMBL" id="ML119109">
    <property type="protein sequence ID" value="RPB16431.1"/>
    <property type="molecule type" value="Genomic_DNA"/>
</dbReference>
<organism evidence="4 5">
    <name type="scientific">Morchella conica CCBAS932</name>
    <dbReference type="NCBI Taxonomy" id="1392247"/>
    <lineage>
        <taxon>Eukaryota</taxon>
        <taxon>Fungi</taxon>
        <taxon>Dikarya</taxon>
        <taxon>Ascomycota</taxon>
        <taxon>Pezizomycotina</taxon>
        <taxon>Pezizomycetes</taxon>
        <taxon>Pezizales</taxon>
        <taxon>Morchellaceae</taxon>
        <taxon>Morchella</taxon>
    </lineage>
</organism>
<protein>
    <recommendedName>
        <fullName evidence="6">AAR2-domain-containing protein</fullName>
    </recommendedName>
</protein>
<dbReference type="InterPro" id="IPR038516">
    <property type="entry name" value="AAR2_N_sf"/>
</dbReference>
<dbReference type="InterPro" id="IPR033648">
    <property type="entry name" value="AAR2_C"/>
</dbReference>
<dbReference type="CDD" id="cd13777">
    <property type="entry name" value="Aar2_N"/>
    <property type="match status" value="1"/>
</dbReference>
<feature type="domain" description="AAR2 C-terminal" evidence="2">
    <location>
        <begin position="191"/>
        <end position="368"/>
    </location>
</feature>
<comment type="similarity">
    <text evidence="1">Belongs to the AAR2 family.</text>
</comment>
<proteinExistence type="inferred from homology"/>
<dbReference type="GO" id="GO:0000244">
    <property type="term" value="P:spliceosomal tri-snRNP complex assembly"/>
    <property type="evidence" value="ECO:0007669"/>
    <property type="project" value="TreeGrafter"/>
</dbReference>
<dbReference type="Gene3D" id="2.60.34.20">
    <property type="match status" value="1"/>
</dbReference>
<dbReference type="Proteomes" id="UP000277580">
    <property type="component" value="Unassembled WGS sequence"/>
</dbReference>
<dbReference type="OrthoDB" id="201752at2759"/>
<evidence type="ECO:0000259" key="2">
    <source>
        <dbReference type="Pfam" id="PF05282"/>
    </source>
</evidence>
<dbReference type="InterPro" id="IPR033647">
    <property type="entry name" value="Aar2_N"/>
</dbReference>
<accession>A0A3N4L718</accession>
<dbReference type="Pfam" id="PF05282">
    <property type="entry name" value="AAR2"/>
    <property type="match status" value="1"/>
</dbReference>
<evidence type="ECO:0008006" key="6">
    <source>
        <dbReference type="Google" id="ProtNLM"/>
    </source>
</evidence>
<keyword evidence="5" id="KW-1185">Reference proteome</keyword>
<gene>
    <name evidence="4" type="ORF">P167DRAFT_500587</name>
</gene>
<dbReference type="AlphaFoldDB" id="A0A3N4L718"/>
<evidence type="ECO:0000259" key="3">
    <source>
        <dbReference type="Pfam" id="PF20981"/>
    </source>
</evidence>
<dbReference type="InParanoid" id="A0A3N4L718"/>
<evidence type="ECO:0000313" key="5">
    <source>
        <dbReference type="Proteomes" id="UP000277580"/>
    </source>
</evidence>
<dbReference type="STRING" id="1392247.A0A3N4L718"/>
<dbReference type="Pfam" id="PF20981">
    <property type="entry name" value="AAR2_1st"/>
    <property type="match status" value="1"/>
</dbReference>
<evidence type="ECO:0000313" key="4">
    <source>
        <dbReference type="EMBL" id="RPB16431.1"/>
    </source>
</evidence>
<evidence type="ECO:0000256" key="1">
    <source>
        <dbReference type="ARBA" id="ARBA00006281"/>
    </source>
</evidence>
<dbReference type="PANTHER" id="PTHR12689:SF4">
    <property type="entry name" value="PROTEIN AAR2 HOMOLOG"/>
    <property type="match status" value="1"/>
</dbReference>
<dbReference type="CDD" id="cd13778">
    <property type="entry name" value="Aar2_C"/>
    <property type="match status" value="1"/>
</dbReference>
<dbReference type="FunCoup" id="A0A3N4L718">
    <property type="interactions" value="479"/>
</dbReference>
<dbReference type="InterPro" id="IPR007946">
    <property type="entry name" value="AAR2"/>
</dbReference>
<dbReference type="PANTHER" id="PTHR12689">
    <property type="entry name" value="A1 CISTRON SPLICING FACTOR AAR2-RELATED"/>
    <property type="match status" value="1"/>
</dbReference>
<dbReference type="Gene3D" id="1.25.40.550">
    <property type="entry name" value="Aar2, C-terminal domain-like"/>
    <property type="match status" value="1"/>
</dbReference>